<feature type="transmembrane region" description="Helical" evidence="7">
    <location>
        <begin position="110"/>
        <end position="130"/>
    </location>
</feature>
<comment type="similarity">
    <text evidence="2">Belongs to the DoxX family.</text>
</comment>
<dbReference type="Pfam" id="PF07681">
    <property type="entry name" value="DoxX"/>
    <property type="match status" value="1"/>
</dbReference>
<organism evidence="8 9">
    <name type="scientific">Colwellia marinimaniae</name>
    <dbReference type="NCBI Taxonomy" id="1513592"/>
    <lineage>
        <taxon>Bacteria</taxon>
        <taxon>Pseudomonadati</taxon>
        <taxon>Pseudomonadota</taxon>
        <taxon>Gammaproteobacteria</taxon>
        <taxon>Alteromonadales</taxon>
        <taxon>Colwelliaceae</taxon>
        <taxon>Colwellia</taxon>
    </lineage>
</organism>
<feature type="transmembrane region" description="Helical" evidence="7">
    <location>
        <begin position="54"/>
        <end position="72"/>
    </location>
</feature>
<evidence type="ECO:0000256" key="2">
    <source>
        <dbReference type="ARBA" id="ARBA00006679"/>
    </source>
</evidence>
<dbReference type="Proteomes" id="UP000197068">
    <property type="component" value="Unassembled WGS sequence"/>
</dbReference>
<sequence>MNSSSIKNITTLQQISAPVGRVLLATIFFMSGLTKITAYAGTQGYMEAMGVPGMLLPLVIALEVLGGLAIMLGWQTRLVAFALAGFSILSAMLFHADFSDQMQMAMFMKNVAIAGGFLMLVAQGPGAYALDNRASSK</sequence>
<evidence type="ECO:0000313" key="9">
    <source>
        <dbReference type="Proteomes" id="UP000197068"/>
    </source>
</evidence>
<accession>A0ABQ0MWG9</accession>
<proteinExistence type="inferred from homology"/>
<keyword evidence="6 7" id="KW-0472">Membrane</keyword>
<name>A0ABQ0MWG9_9GAMM</name>
<keyword evidence="3" id="KW-1003">Cell membrane</keyword>
<dbReference type="InterPro" id="IPR032808">
    <property type="entry name" value="DoxX"/>
</dbReference>
<comment type="subcellular location">
    <subcellularLocation>
        <location evidence="1">Cell membrane</location>
        <topology evidence="1">Multi-pass membrane protein</topology>
    </subcellularLocation>
</comment>
<keyword evidence="9" id="KW-1185">Reference proteome</keyword>
<evidence type="ECO:0000256" key="7">
    <source>
        <dbReference type="SAM" id="Phobius"/>
    </source>
</evidence>
<dbReference type="InterPro" id="IPR051907">
    <property type="entry name" value="DoxX-like_oxidoreductase"/>
</dbReference>
<feature type="transmembrane region" description="Helical" evidence="7">
    <location>
        <begin position="22"/>
        <end position="42"/>
    </location>
</feature>
<evidence type="ECO:0000256" key="1">
    <source>
        <dbReference type="ARBA" id="ARBA00004651"/>
    </source>
</evidence>
<evidence type="ECO:0000256" key="4">
    <source>
        <dbReference type="ARBA" id="ARBA00022692"/>
    </source>
</evidence>
<gene>
    <name evidence="8" type="primary">yqjF</name>
    <name evidence="8" type="ORF">MTCD1_02346</name>
</gene>
<dbReference type="PANTHER" id="PTHR33452:SF1">
    <property type="entry name" value="INNER MEMBRANE PROTEIN YPHA-RELATED"/>
    <property type="match status" value="1"/>
</dbReference>
<evidence type="ECO:0000256" key="6">
    <source>
        <dbReference type="ARBA" id="ARBA00023136"/>
    </source>
</evidence>
<evidence type="ECO:0000313" key="8">
    <source>
        <dbReference type="EMBL" id="GAW96726.1"/>
    </source>
</evidence>
<dbReference type="EMBL" id="BDQM01000018">
    <property type="protein sequence ID" value="GAW96726.1"/>
    <property type="molecule type" value="Genomic_DNA"/>
</dbReference>
<feature type="transmembrane region" description="Helical" evidence="7">
    <location>
        <begin position="78"/>
        <end position="98"/>
    </location>
</feature>
<comment type="caution">
    <text evidence="8">The sequence shown here is derived from an EMBL/GenBank/DDBJ whole genome shotgun (WGS) entry which is preliminary data.</text>
</comment>
<keyword evidence="4 7" id="KW-0812">Transmembrane</keyword>
<evidence type="ECO:0000256" key="5">
    <source>
        <dbReference type="ARBA" id="ARBA00022989"/>
    </source>
</evidence>
<dbReference type="RefSeq" id="WP_057182835.1">
    <property type="nucleotide sequence ID" value="NZ_BDQM01000018.1"/>
</dbReference>
<keyword evidence="5 7" id="KW-1133">Transmembrane helix</keyword>
<protein>
    <submittedName>
        <fullName evidence="8">Membrane protein</fullName>
    </submittedName>
</protein>
<evidence type="ECO:0000256" key="3">
    <source>
        <dbReference type="ARBA" id="ARBA00022475"/>
    </source>
</evidence>
<reference evidence="8 9" key="1">
    <citation type="submission" date="2017-06" db="EMBL/GenBank/DDBJ databases">
        <title>Whole Genome Sequences of Colwellia marinimaniae MTCD1.</title>
        <authorList>
            <person name="Kusumoto H."/>
            <person name="Inoue M."/>
            <person name="Tanikawa K."/>
            <person name="Maeji H."/>
            <person name="Cameron J.H."/>
            <person name="Bartlett D.H."/>
        </authorList>
    </citation>
    <scope>NUCLEOTIDE SEQUENCE [LARGE SCALE GENOMIC DNA]</scope>
    <source>
        <strain evidence="8 9">MTCD1</strain>
    </source>
</reference>
<dbReference type="PANTHER" id="PTHR33452">
    <property type="entry name" value="OXIDOREDUCTASE CATD-RELATED"/>
    <property type="match status" value="1"/>
</dbReference>